<keyword evidence="2" id="KW-1185">Reference proteome</keyword>
<gene>
    <name evidence="1" type="ORF">CF165_14515</name>
</gene>
<name>A0A229T8Q4_9PSEU</name>
<dbReference type="InterPro" id="IPR017853">
    <property type="entry name" value="GH"/>
</dbReference>
<organism evidence="1 2">
    <name type="scientific">Amycolatopsis vastitatis</name>
    <dbReference type="NCBI Taxonomy" id="1905142"/>
    <lineage>
        <taxon>Bacteria</taxon>
        <taxon>Bacillati</taxon>
        <taxon>Actinomycetota</taxon>
        <taxon>Actinomycetes</taxon>
        <taxon>Pseudonocardiales</taxon>
        <taxon>Pseudonocardiaceae</taxon>
        <taxon>Amycolatopsis</taxon>
    </lineage>
</organism>
<dbReference type="Proteomes" id="UP000215199">
    <property type="component" value="Unassembled WGS sequence"/>
</dbReference>
<accession>A0A229T8Q4</accession>
<comment type="caution">
    <text evidence="1">The sequence shown here is derived from an EMBL/GenBank/DDBJ whole genome shotgun (WGS) entry which is preliminary data.</text>
</comment>
<dbReference type="RefSeq" id="WP_093948030.1">
    <property type="nucleotide sequence ID" value="NZ_NMUL01000012.1"/>
</dbReference>
<protein>
    <submittedName>
        <fullName evidence="1">Uncharacterized protein</fullName>
    </submittedName>
</protein>
<dbReference type="SUPFAM" id="SSF51445">
    <property type="entry name" value="(Trans)glycosidases"/>
    <property type="match status" value="1"/>
</dbReference>
<reference evidence="2" key="1">
    <citation type="submission" date="2017-07" db="EMBL/GenBank/DDBJ databases">
        <title>Comparative genome mining reveals phylogenetic distribution patterns of secondary metabolites in Amycolatopsis.</title>
        <authorList>
            <person name="Adamek M."/>
            <person name="Alanjary M."/>
            <person name="Sales-Ortells H."/>
            <person name="Goodfellow M."/>
            <person name="Bull A.T."/>
            <person name="Kalinowski J."/>
            <person name="Ziemert N."/>
        </authorList>
    </citation>
    <scope>NUCLEOTIDE SEQUENCE [LARGE SCALE GENOMIC DNA]</scope>
    <source>
        <strain evidence="2">H5</strain>
    </source>
</reference>
<proteinExistence type="predicted"/>
<evidence type="ECO:0000313" key="2">
    <source>
        <dbReference type="Proteomes" id="UP000215199"/>
    </source>
</evidence>
<dbReference type="AlphaFoldDB" id="A0A229T8Q4"/>
<evidence type="ECO:0000313" key="1">
    <source>
        <dbReference type="EMBL" id="OXM67626.1"/>
    </source>
</evidence>
<sequence length="266" mass="28779">MRTMYDAVTAANIPGDARMVAGYIDRIKLIPWSAEDWARFPRAVKVTIVKKADTNDGHVLDIEPGDATPGEAPGWVRMRREAGAVPTVYCSLSTWPAVRSAFSSAGVAEPHYWIAHYDGDPTIPDGAIAKQYLGNVAPGYDVSSVVDYWPGVDGDEPASTGVEIMERITVTPPSAEQHAVRVFLSGSPGAAVVIRPRLGNDGFSKPMWIGDIFAWGNDRQGVGHNPAQTPGYNNKLTSHRRYDLPGAVWADINYSSADPFEIDIVG</sequence>
<dbReference type="OrthoDB" id="3599513at2"/>
<dbReference type="EMBL" id="NMUL01000012">
    <property type="protein sequence ID" value="OXM67626.1"/>
    <property type="molecule type" value="Genomic_DNA"/>
</dbReference>